<comment type="caution">
    <text evidence="3">The sequence shown here is derived from an EMBL/GenBank/DDBJ whole genome shotgun (WGS) entry which is preliminary data.</text>
</comment>
<keyword evidence="2" id="KW-0732">Signal</keyword>
<evidence type="ECO:0000313" key="3">
    <source>
        <dbReference type="EMBL" id="KAJ8431074.1"/>
    </source>
</evidence>
<name>A0A9Q1JU37_9CARY</name>
<evidence type="ECO:0000256" key="1">
    <source>
        <dbReference type="SAM" id="MobiDB-lite"/>
    </source>
</evidence>
<protein>
    <recommendedName>
        <fullName evidence="5">Secreted protein</fullName>
    </recommendedName>
</protein>
<dbReference type="EMBL" id="JAKOGI010000724">
    <property type="protein sequence ID" value="KAJ8431074.1"/>
    <property type="molecule type" value="Genomic_DNA"/>
</dbReference>
<evidence type="ECO:0000256" key="2">
    <source>
        <dbReference type="SAM" id="SignalP"/>
    </source>
</evidence>
<reference evidence="3" key="1">
    <citation type="submission" date="2022-04" db="EMBL/GenBank/DDBJ databases">
        <title>Carnegiea gigantea Genome sequencing and assembly v2.</title>
        <authorList>
            <person name="Copetti D."/>
            <person name="Sanderson M.J."/>
            <person name="Burquez A."/>
            <person name="Wojciechowski M.F."/>
        </authorList>
    </citation>
    <scope>NUCLEOTIDE SEQUENCE</scope>
    <source>
        <strain evidence="3">SGP5-SGP5p</strain>
        <tissue evidence="3">Aerial part</tissue>
    </source>
</reference>
<keyword evidence="4" id="KW-1185">Reference proteome</keyword>
<evidence type="ECO:0000313" key="4">
    <source>
        <dbReference type="Proteomes" id="UP001153076"/>
    </source>
</evidence>
<evidence type="ECO:0008006" key="5">
    <source>
        <dbReference type="Google" id="ProtNLM"/>
    </source>
</evidence>
<accession>A0A9Q1JU37</accession>
<proteinExistence type="predicted"/>
<dbReference type="PROSITE" id="PS51257">
    <property type="entry name" value="PROKAR_LIPOPROTEIN"/>
    <property type="match status" value="1"/>
</dbReference>
<dbReference type="AlphaFoldDB" id="A0A9Q1JU37"/>
<dbReference type="Proteomes" id="UP001153076">
    <property type="component" value="Unassembled WGS sequence"/>
</dbReference>
<feature type="region of interest" description="Disordered" evidence="1">
    <location>
        <begin position="115"/>
        <end position="140"/>
    </location>
</feature>
<gene>
    <name evidence="3" type="ORF">Cgig2_033682</name>
</gene>
<sequence length="168" mass="18686">MPRVLPGLSLTLITCLPWVVSPPTGTSSGGCISIVVKWQRLLIQTETADHEQSTVTGLWGRLPRRGTTRARDDLQGQLQLQCRIRRIPGVLAGWKNRSKLHDPRRKLQAGDACLSIEHPHGGKGAPNAEEATADDLGTETTQCTEIDRFLKRGLRFVRREREPARPEP</sequence>
<organism evidence="3 4">
    <name type="scientific">Carnegiea gigantea</name>
    <dbReference type="NCBI Taxonomy" id="171969"/>
    <lineage>
        <taxon>Eukaryota</taxon>
        <taxon>Viridiplantae</taxon>
        <taxon>Streptophyta</taxon>
        <taxon>Embryophyta</taxon>
        <taxon>Tracheophyta</taxon>
        <taxon>Spermatophyta</taxon>
        <taxon>Magnoliopsida</taxon>
        <taxon>eudicotyledons</taxon>
        <taxon>Gunneridae</taxon>
        <taxon>Pentapetalae</taxon>
        <taxon>Caryophyllales</taxon>
        <taxon>Cactineae</taxon>
        <taxon>Cactaceae</taxon>
        <taxon>Cactoideae</taxon>
        <taxon>Echinocereeae</taxon>
        <taxon>Carnegiea</taxon>
    </lineage>
</organism>
<feature type="chain" id="PRO_5040496448" description="Secreted protein" evidence="2">
    <location>
        <begin position="22"/>
        <end position="168"/>
    </location>
</feature>
<feature type="signal peptide" evidence="2">
    <location>
        <begin position="1"/>
        <end position="21"/>
    </location>
</feature>